<reference evidence="1" key="1">
    <citation type="journal article" date="2020" name="mSystems">
        <title>Genome- and Community-Level Interaction Insights into Carbon Utilization and Element Cycling Functions of Hydrothermarchaeota in Hydrothermal Sediment.</title>
        <authorList>
            <person name="Zhou Z."/>
            <person name="Liu Y."/>
            <person name="Xu W."/>
            <person name="Pan J."/>
            <person name="Luo Z.H."/>
            <person name="Li M."/>
        </authorList>
    </citation>
    <scope>NUCLEOTIDE SEQUENCE [LARGE SCALE GENOMIC DNA]</scope>
    <source>
        <strain evidence="1">SpSt-110</strain>
    </source>
</reference>
<accession>A0A7J3Y100</accession>
<name>A0A7J3Y100_9CREN</name>
<evidence type="ECO:0000313" key="1">
    <source>
        <dbReference type="EMBL" id="HHP68379.1"/>
    </source>
</evidence>
<dbReference type="EMBL" id="DRYK01000082">
    <property type="protein sequence ID" value="HHP68379.1"/>
    <property type="molecule type" value="Genomic_DNA"/>
</dbReference>
<gene>
    <name evidence="1" type="ORF">ENM60_06345</name>
</gene>
<dbReference type="Gene3D" id="3.40.50.1000">
    <property type="entry name" value="HAD superfamily/HAD-like"/>
    <property type="match status" value="1"/>
</dbReference>
<dbReference type="InterPro" id="IPR023214">
    <property type="entry name" value="HAD_sf"/>
</dbReference>
<organism evidence="1">
    <name type="scientific">Thermogladius calderae</name>
    <dbReference type="NCBI Taxonomy" id="1200300"/>
    <lineage>
        <taxon>Archaea</taxon>
        <taxon>Thermoproteota</taxon>
        <taxon>Thermoprotei</taxon>
        <taxon>Desulfurococcales</taxon>
        <taxon>Desulfurococcaceae</taxon>
        <taxon>Thermogladius</taxon>
    </lineage>
</organism>
<dbReference type="AlphaFoldDB" id="A0A7J3Y100"/>
<protein>
    <submittedName>
        <fullName evidence="1">Haloacid dehalogenase</fullName>
    </submittedName>
</protein>
<dbReference type="InterPro" id="IPR036412">
    <property type="entry name" value="HAD-like_sf"/>
</dbReference>
<proteinExistence type="predicted"/>
<dbReference type="SUPFAM" id="SSF56784">
    <property type="entry name" value="HAD-like"/>
    <property type="match status" value="2"/>
</dbReference>
<comment type="caution">
    <text evidence="1">The sequence shown here is derived from an EMBL/GenBank/DDBJ whole genome shotgun (WGS) entry which is preliminary data.</text>
</comment>
<sequence length="202" mass="23212">MSSSRLIGVASSKDYWFLRDRVPWAKVLGLITGLEVLLGDLYVVDKEALLKARTLQLEDFSKKFEWEDCVYVEVKKSITGIPLGVSIDYRGCGRRPSALGEFLEESKRLGLWVLEYQGNPFVDVYSGKPDKSRVLKLVRRLLGVERIYYFGDSENDLPAFQEADVRILVLNRYNKHLVGVLNFDHVVEYGSLARWLRVEFNS</sequence>